<dbReference type="PRINTS" id="PR00111">
    <property type="entry name" value="ABHYDROLASE"/>
</dbReference>
<dbReference type="AlphaFoldDB" id="A0A6G1BI93"/>
<gene>
    <name evidence="2" type="ORF">E2562_010773</name>
</gene>
<dbReference type="OrthoDB" id="2498029at2759"/>
<dbReference type="InterPro" id="IPR029058">
    <property type="entry name" value="AB_hydrolase_fold"/>
</dbReference>
<proteinExistence type="predicted"/>
<evidence type="ECO:0000313" key="2">
    <source>
        <dbReference type="EMBL" id="KAF0888055.1"/>
    </source>
</evidence>
<accession>A0A6G1BI93</accession>
<dbReference type="SUPFAM" id="SSF53474">
    <property type="entry name" value="alpha/beta-Hydrolases"/>
    <property type="match status" value="1"/>
</dbReference>
<evidence type="ECO:0000313" key="3">
    <source>
        <dbReference type="Proteomes" id="UP000479710"/>
    </source>
</evidence>
<dbReference type="Pfam" id="PF12146">
    <property type="entry name" value="Hydrolase_4"/>
    <property type="match status" value="1"/>
</dbReference>
<dbReference type="FunFam" id="3.40.50.1820:FF:000132">
    <property type="entry name" value="caffeoylshikimate esterase"/>
    <property type="match status" value="1"/>
</dbReference>
<dbReference type="PANTHER" id="PTHR11614">
    <property type="entry name" value="PHOSPHOLIPASE-RELATED"/>
    <property type="match status" value="1"/>
</dbReference>
<keyword evidence="3" id="KW-1185">Reference proteome</keyword>
<dbReference type="Proteomes" id="UP000479710">
    <property type="component" value="Unassembled WGS sequence"/>
</dbReference>
<evidence type="ECO:0000259" key="1">
    <source>
        <dbReference type="Pfam" id="PF12146"/>
    </source>
</evidence>
<sequence>MAHPVAEADEKSPFGRLTAEEFYARHGVVHSTSTFVNPRGLRIFTQRWVPAGDAPLLGAIAVLHGFTGESSWTVQLTAVHFARAGFAVAAVDYQGHGFSEGLQDHIPDIVPVLEDCEAAFATFRADYPPPLPCFLYGESLGSAIALLLHLRDKERWRDGAVLYGAMCGVSPRLMPPWPLEHLAWAAAAVAPTWRLPFSTGNMSDRSFKVAWKRALAVARPRSTAAPTRAATALELLRVCRELQSRFEEVELPLLVVHGGDDTLCDPECVEELHRRAGSKDKTLRVYPGMWHQLVGEPEENVEKVFGDVLDWLKSHAAAAAARGEVS</sequence>
<name>A0A6G1BI93_9ORYZ</name>
<dbReference type="EMBL" id="SPHZ02000012">
    <property type="protein sequence ID" value="KAF0888055.1"/>
    <property type="molecule type" value="Genomic_DNA"/>
</dbReference>
<organism evidence="2 3">
    <name type="scientific">Oryza meyeriana var. granulata</name>
    <dbReference type="NCBI Taxonomy" id="110450"/>
    <lineage>
        <taxon>Eukaryota</taxon>
        <taxon>Viridiplantae</taxon>
        <taxon>Streptophyta</taxon>
        <taxon>Embryophyta</taxon>
        <taxon>Tracheophyta</taxon>
        <taxon>Spermatophyta</taxon>
        <taxon>Magnoliopsida</taxon>
        <taxon>Liliopsida</taxon>
        <taxon>Poales</taxon>
        <taxon>Poaceae</taxon>
        <taxon>BOP clade</taxon>
        <taxon>Oryzoideae</taxon>
        <taxon>Oryzeae</taxon>
        <taxon>Oryzinae</taxon>
        <taxon>Oryza</taxon>
        <taxon>Oryza meyeriana</taxon>
    </lineage>
</organism>
<comment type="caution">
    <text evidence="2">The sequence shown here is derived from an EMBL/GenBank/DDBJ whole genome shotgun (WGS) entry which is preliminary data.</text>
</comment>
<feature type="domain" description="Serine aminopeptidase S33" evidence="1">
    <location>
        <begin position="58"/>
        <end position="298"/>
    </location>
</feature>
<dbReference type="InterPro" id="IPR000073">
    <property type="entry name" value="AB_hydrolase_1"/>
</dbReference>
<dbReference type="InterPro" id="IPR051044">
    <property type="entry name" value="MAG_DAG_Lipase"/>
</dbReference>
<dbReference type="Gene3D" id="3.40.50.1820">
    <property type="entry name" value="alpha/beta hydrolase"/>
    <property type="match status" value="1"/>
</dbReference>
<reference evidence="2 3" key="1">
    <citation type="submission" date="2019-11" db="EMBL/GenBank/DDBJ databases">
        <title>Whole genome sequence of Oryza granulata.</title>
        <authorList>
            <person name="Li W."/>
        </authorList>
    </citation>
    <scope>NUCLEOTIDE SEQUENCE [LARGE SCALE GENOMIC DNA]</scope>
    <source>
        <strain evidence="3">cv. Menghai</strain>
        <tissue evidence="2">Leaf</tissue>
    </source>
</reference>
<dbReference type="InterPro" id="IPR022742">
    <property type="entry name" value="Hydrolase_4"/>
</dbReference>
<protein>
    <recommendedName>
        <fullName evidence="1">Serine aminopeptidase S33 domain-containing protein</fullName>
    </recommendedName>
</protein>